<feature type="signal peptide" evidence="1">
    <location>
        <begin position="1"/>
        <end position="21"/>
    </location>
</feature>
<dbReference type="EMBL" id="JADIMU010000028">
    <property type="protein sequence ID" value="MBO8443018.1"/>
    <property type="molecule type" value="Genomic_DNA"/>
</dbReference>
<accession>A0A9D9EAC8</accession>
<dbReference type="Proteomes" id="UP000823633">
    <property type="component" value="Unassembled WGS sequence"/>
</dbReference>
<gene>
    <name evidence="2" type="ORF">IAC42_04590</name>
</gene>
<reference evidence="2" key="1">
    <citation type="submission" date="2020-10" db="EMBL/GenBank/DDBJ databases">
        <authorList>
            <person name="Gilroy R."/>
        </authorList>
    </citation>
    <scope>NUCLEOTIDE SEQUENCE</scope>
    <source>
        <strain evidence="2">11167</strain>
    </source>
</reference>
<keyword evidence="1" id="KW-0732">Signal</keyword>
<evidence type="ECO:0000256" key="1">
    <source>
        <dbReference type="SAM" id="SignalP"/>
    </source>
</evidence>
<feature type="chain" id="PRO_5038528518" description="Outer membrane protein beta-barrel domain-containing protein" evidence="1">
    <location>
        <begin position="22"/>
        <end position="191"/>
    </location>
</feature>
<proteinExistence type="predicted"/>
<comment type="caution">
    <text evidence="2">The sequence shown here is derived from an EMBL/GenBank/DDBJ whole genome shotgun (WGS) entry which is preliminary data.</text>
</comment>
<evidence type="ECO:0008006" key="4">
    <source>
        <dbReference type="Google" id="ProtNLM"/>
    </source>
</evidence>
<name>A0A9D9EAC8_9SPIR</name>
<organism evidence="2 3">
    <name type="scientific">Candidatus Aphodenecus pullistercoris</name>
    <dbReference type="NCBI Taxonomy" id="2840669"/>
    <lineage>
        <taxon>Bacteria</taxon>
        <taxon>Pseudomonadati</taxon>
        <taxon>Spirochaetota</taxon>
        <taxon>Spirochaetia</taxon>
        <taxon>Spirochaetales</taxon>
        <taxon>Candidatus Aphodenecus</taxon>
    </lineage>
</organism>
<reference evidence="2" key="2">
    <citation type="journal article" date="2021" name="PeerJ">
        <title>Extensive microbial diversity within the chicken gut microbiome revealed by metagenomics and culture.</title>
        <authorList>
            <person name="Gilroy R."/>
            <person name="Ravi A."/>
            <person name="Getino M."/>
            <person name="Pursley I."/>
            <person name="Horton D.L."/>
            <person name="Alikhan N.F."/>
            <person name="Baker D."/>
            <person name="Gharbi K."/>
            <person name="Hall N."/>
            <person name="Watson M."/>
            <person name="Adriaenssens E.M."/>
            <person name="Foster-Nyarko E."/>
            <person name="Jarju S."/>
            <person name="Secka A."/>
            <person name="Antonio M."/>
            <person name="Oren A."/>
            <person name="Chaudhuri R.R."/>
            <person name="La Ragione R."/>
            <person name="Hildebrand F."/>
            <person name="Pallen M.J."/>
        </authorList>
    </citation>
    <scope>NUCLEOTIDE SEQUENCE</scope>
    <source>
        <strain evidence="2">11167</strain>
    </source>
</reference>
<protein>
    <recommendedName>
        <fullName evidence="4">Outer membrane protein beta-barrel domain-containing protein</fullName>
    </recommendedName>
</protein>
<sequence>MKKKIIVILLALLVPAASLMATPWIQVGANVGYSPALNFEDTSDFVDGFSDLQNYKFGAEARINLFDWVSLAVPGTFALDFSQFDIQPSVNLNLPLGFLDIALGVGAKMQISNDNGNWYMNGSSFSQAGNAFLDSNFLYRGALTFNLGFLGIGLAAAVPSSGTFSEMGELDAWTPQWESTAISASVLVNFF</sequence>
<dbReference type="AlphaFoldDB" id="A0A9D9EAC8"/>
<evidence type="ECO:0000313" key="2">
    <source>
        <dbReference type="EMBL" id="MBO8443018.1"/>
    </source>
</evidence>
<evidence type="ECO:0000313" key="3">
    <source>
        <dbReference type="Proteomes" id="UP000823633"/>
    </source>
</evidence>